<dbReference type="SUPFAM" id="SSF52540">
    <property type="entry name" value="P-loop containing nucleoside triphosphate hydrolases"/>
    <property type="match status" value="1"/>
</dbReference>
<evidence type="ECO:0000259" key="2">
    <source>
        <dbReference type="Pfam" id="PF02463"/>
    </source>
</evidence>
<dbReference type="STRING" id="1051891.A0A0C3KKU7"/>
<evidence type="ECO:0000256" key="1">
    <source>
        <dbReference type="ARBA" id="ARBA00023306"/>
    </source>
</evidence>
<dbReference type="CDD" id="cd03272">
    <property type="entry name" value="ABC_SMC3_euk"/>
    <property type="match status" value="1"/>
</dbReference>
<reference evidence="4" key="2">
    <citation type="submission" date="2015-01" db="EMBL/GenBank/DDBJ databases">
        <title>Evolutionary Origins and Diversification of the Mycorrhizal Mutualists.</title>
        <authorList>
            <consortium name="DOE Joint Genome Institute"/>
            <consortium name="Mycorrhizal Genomics Consortium"/>
            <person name="Kohler A."/>
            <person name="Kuo A."/>
            <person name="Nagy L.G."/>
            <person name="Floudas D."/>
            <person name="Copeland A."/>
            <person name="Barry K.W."/>
            <person name="Cichocki N."/>
            <person name="Veneault-Fourrey C."/>
            <person name="LaButti K."/>
            <person name="Lindquist E.A."/>
            <person name="Lipzen A."/>
            <person name="Lundell T."/>
            <person name="Morin E."/>
            <person name="Murat C."/>
            <person name="Riley R."/>
            <person name="Ohm R."/>
            <person name="Sun H."/>
            <person name="Tunlid A."/>
            <person name="Henrissat B."/>
            <person name="Grigoriev I.V."/>
            <person name="Hibbett D.S."/>
            <person name="Martin F."/>
        </authorList>
    </citation>
    <scope>NUCLEOTIDE SEQUENCE [LARGE SCALE GENOMIC DNA]</scope>
    <source>
        <strain evidence="4">MUT 4182</strain>
    </source>
</reference>
<dbReference type="InterPro" id="IPR027417">
    <property type="entry name" value="P-loop_NTPase"/>
</dbReference>
<dbReference type="GO" id="GO:0016887">
    <property type="term" value="F:ATP hydrolysis activity"/>
    <property type="evidence" value="ECO:0007669"/>
    <property type="project" value="InterPro"/>
</dbReference>
<gene>
    <name evidence="3" type="ORF">M407DRAFT_79622</name>
</gene>
<keyword evidence="4" id="KW-1185">Reference proteome</keyword>
<protein>
    <recommendedName>
        <fullName evidence="2">RecF/RecN/SMC N-terminal domain-containing protein</fullName>
    </recommendedName>
</protein>
<accession>A0A0C3KKU7</accession>
<sequence>MYIKTLTIHGFKSYRDQVAIEPFSPGHNVVVGRNGSGKSNFFAAIRFVLSDAYTAMTREERQALLHEGVSVATTLSAYVEIVFDNSDNRFPTGKDEVVLRRTIGLKKDEYSLDKKSVQKADVMNLLESAGFSKSNPYYIVPQGRVRTTNSSPTSSMPDGFCRLRA</sequence>
<dbReference type="EMBL" id="KN823120">
    <property type="protein sequence ID" value="KIO22043.1"/>
    <property type="molecule type" value="Genomic_DNA"/>
</dbReference>
<dbReference type="HOGENOM" id="CLU_098754_0_0_1"/>
<proteinExistence type="predicted"/>
<reference evidence="3 4" key="1">
    <citation type="submission" date="2014-04" db="EMBL/GenBank/DDBJ databases">
        <authorList>
            <consortium name="DOE Joint Genome Institute"/>
            <person name="Kuo A."/>
            <person name="Girlanda M."/>
            <person name="Perotto S."/>
            <person name="Kohler A."/>
            <person name="Nagy L.G."/>
            <person name="Floudas D."/>
            <person name="Copeland A."/>
            <person name="Barry K.W."/>
            <person name="Cichocki N."/>
            <person name="Veneault-Fourrey C."/>
            <person name="LaButti K."/>
            <person name="Lindquist E.A."/>
            <person name="Lipzen A."/>
            <person name="Lundell T."/>
            <person name="Morin E."/>
            <person name="Murat C."/>
            <person name="Sun H."/>
            <person name="Tunlid A."/>
            <person name="Henrissat B."/>
            <person name="Grigoriev I.V."/>
            <person name="Hibbett D.S."/>
            <person name="Martin F."/>
            <person name="Nordberg H.P."/>
            <person name="Cantor M.N."/>
            <person name="Hua S.X."/>
        </authorList>
    </citation>
    <scope>NUCLEOTIDE SEQUENCE [LARGE SCALE GENOMIC DNA]</scope>
    <source>
        <strain evidence="3 4">MUT 4182</strain>
    </source>
</reference>
<organism evidence="3 4">
    <name type="scientific">Tulasnella calospora MUT 4182</name>
    <dbReference type="NCBI Taxonomy" id="1051891"/>
    <lineage>
        <taxon>Eukaryota</taxon>
        <taxon>Fungi</taxon>
        <taxon>Dikarya</taxon>
        <taxon>Basidiomycota</taxon>
        <taxon>Agaricomycotina</taxon>
        <taxon>Agaricomycetes</taxon>
        <taxon>Cantharellales</taxon>
        <taxon>Tulasnellaceae</taxon>
        <taxon>Tulasnella</taxon>
    </lineage>
</organism>
<keyword evidence="1" id="KW-0131">Cell cycle</keyword>
<feature type="domain" description="RecF/RecN/SMC N-terminal" evidence="2">
    <location>
        <begin position="2"/>
        <end position="134"/>
    </location>
</feature>
<dbReference type="Proteomes" id="UP000054248">
    <property type="component" value="Unassembled WGS sequence"/>
</dbReference>
<dbReference type="GO" id="GO:0005524">
    <property type="term" value="F:ATP binding"/>
    <property type="evidence" value="ECO:0007669"/>
    <property type="project" value="InterPro"/>
</dbReference>
<name>A0A0C3KKU7_9AGAM</name>
<dbReference type="Gene3D" id="3.40.50.300">
    <property type="entry name" value="P-loop containing nucleotide triphosphate hydrolases"/>
    <property type="match status" value="1"/>
</dbReference>
<dbReference type="OrthoDB" id="431497at2759"/>
<dbReference type="InterPro" id="IPR003395">
    <property type="entry name" value="RecF/RecN/SMC_N"/>
</dbReference>
<dbReference type="InterPro" id="IPR041741">
    <property type="entry name" value="SMC3_ABC_euk"/>
</dbReference>
<evidence type="ECO:0000313" key="4">
    <source>
        <dbReference type="Proteomes" id="UP000054248"/>
    </source>
</evidence>
<dbReference type="Pfam" id="PF02463">
    <property type="entry name" value="SMC_N"/>
    <property type="match status" value="1"/>
</dbReference>
<dbReference type="AlphaFoldDB" id="A0A0C3KKU7"/>
<evidence type="ECO:0000313" key="3">
    <source>
        <dbReference type="EMBL" id="KIO22043.1"/>
    </source>
</evidence>
<dbReference type="PANTHER" id="PTHR43977">
    <property type="entry name" value="STRUCTURAL MAINTENANCE OF CHROMOSOMES PROTEIN 3"/>
    <property type="match status" value="1"/>
</dbReference>